<keyword evidence="1" id="KW-1133">Transmembrane helix</keyword>
<evidence type="ECO:0000313" key="4">
    <source>
        <dbReference type="EMBL" id="KAL1257741.1"/>
    </source>
</evidence>
<feature type="transmembrane region" description="Helical" evidence="1">
    <location>
        <begin position="344"/>
        <end position="377"/>
    </location>
</feature>
<protein>
    <recommendedName>
        <fullName evidence="3">Ig-like domain-containing protein</fullName>
    </recommendedName>
</protein>
<dbReference type="InterPro" id="IPR003599">
    <property type="entry name" value="Ig_sub"/>
</dbReference>
<dbReference type="Pfam" id="PF09772">
    <property type="entry name" value="Tmem26"/>
    <property type="match status" value="1"/>
</dbReference>
<comment type="caution">
    <text evidence="4">The sequence shown here is derived from an EMBL/GenBank/DDBJ whole genome shotgun (WGS) entry which is preliminary data.</text>
</comment>
<evidence type="ECO:0000259" key="3">
    <source>
        <dbReference type="PROSITE" id="PS50835"/>
    </source>
</evidence>
<dbReference type="SUPFAM" id="SSF48726">
    <property type="entry name" value="Immunoglobulin"/>
    <property type="match status" value="2"/>
</dbReference>
<feature type="transmembrane region" description="Helical" evidence="1">
    <location>
        <begin position="389"/>
        <end position="406"/>
    </location>
</feature>
<dbReference type="InterPro" id="IPR013783">
    <property type="entry name" value="Ig-like_fold"/>
</dbReference>
<feature type="non-terminal residue" evidence="4">
    <location>
        <position position="623"/>
    </location>
</feature>
<dbReference type="PROSITE" id="PS50835">
    <property type="entry name" value="IG_LIKE"/>
    <property type="match status" value="2"/>
</dbReference>
<feature type="transmembrane region" description="Helical" evidence="1">
    <location>
        <begin position="550"/>
        <end position="570"/>
    </location>
</feature>
<dbReference type="SMART" id="SM00409">
    <property type="entry name" value="IG"/>
    <property type="match status" value="3"/>
</dbReference>
<feature type="domain" description="Ig-like" evidence="3">
    <location>
        <begin position="128"/>
        <end position="233"/>
    </location>
</feature>
<reference evidence="4 5" key="1">
    <citation type="submission" date="2023-09" db="EMBL/GenBank/DDBJ databases">
        <authorList>
            <person name="Wang M."/>
        </authorList>
    </citation>
    <scope>NUCLEOTIDE SEQUENCE [LARGE SCALE GENOMIC DNA]</scope>
    <source>
        <strain evidence="4">GT-2023</strain>
        <tissue evidence="4">Liver</tissue>
    </source>
</reference>
<keyword evidence="1" id="KW-0812">Transmembrane</keyword>
<dbReference type="InterPro" id="IPR013106">
    <property type="entry name" value="Ig_V-set"/>
</dbReference>
<dbReference type="InterPro" id="IPR007110">
    <property type="entry name" value="Ig-like_dom"/>
</dbReference>
<proteinExistence type="predicted"/>
<sequence>MGKVIFCYLLTVAVGLVVVLAHQGNIQLGSSVTLPCQDSHHKNIQSDLLDIQWWTGEHMVTRFKLGRIIQGCRYINRTYLSAEGLRNGDFSLSITHTEYRDSGRYRCVLTKEGEEVTLGEVDLEVKVPRTQSALFVESGQKVVLSCFGHVDWSGSEAAFIQWKRWTQVVLEWKYGSLFVDPMFEGRVAVSKERIVHGDISLIFNDTLPDDDGYYVCFFKKNGDIRPSTIINLTITEQMSRVNRTSGSQLQLPVPNESRVTLSFLPDGGNYTVSVCELDRRHLTCVRHYHNRTLLQDNTLILRNLTSADSGTFFVREKSTRRTRNVVVLQIFIDGTKVVTFDGPFGLLGVSAVGICLFGLAVVSAFSGSLFILVSLIGVWRVKTVKNDNMYWLLTVLYLPLVVEMIITLKQRKGKDYKWFSPAILFFLISIIPSIWLLELHHQENKTSNPQCRKLDSWDNVKSILPTNGTMGDETLKHLERMLTSVCPNDWILGLHQVLLILLILGKWLLPLGGGVTRDELSQLLLIFVGTAADILEFTSETLSDVENNNTLVYVILGVWTWSMLQFPFHLAVVTSRPQNSDETSRGDGCCNLVLSRHSTDIWNIVESLFIQDGPFLVHQIFQR</sequence>
<keyword evidence="1" id="KW-0472">Membrane</keyword>
<evidence type="ECO:0000313" key="5">
    <source>
        <dbReference type="Proteomes" id="UP001558613"/>
    </source>
</evidence>
<dbReference type="EMBL" id="JAYMGO010000017">
    <property type="protein sequence ID" value="KAL1257741.1"/>
    <property type="molecule type" value="Genomic_DNA"/>
</dbReference>
<feature type="transmembrane region" description="Helical" evidence="1">
    <location>
        <begin position="418"/>
        <end position="437"/>
    </location>
</feature>
<accession>A0ABR3M0E4</accession>
<dbReference type="PANTHER" id="PTHR22168:SF3">
    <property type="entry name" value="TRANSMEMBRANE PROTEIN 26"/>
    <property type="match status" value="1"/>
</dbReference>
<dbReference type="Gene3D" id="2.60.40.10">
    <property type="entry name" value="Immunoglobulins"/>
    <property type="match status" value="2"/>
</dbReference>
<dbReference type="InterPro" id="IPR036179">
    <property type="entry name" value="Ig-like_dom_sf"/>
</dbReference>
<feature type="chain" id="PRO_5047090256" description="Ig-like domain-containing protein" evidence="2">
    <location>
        <begin position="22"/>
        <end position="623"/>
    </location>
</feature>
<organism evidence="4 5">
    <name type="scientific">Cirrhinus molitorella</name>
    <name type="common">mud carp</name>
    <dbReference type="NCBI Taxonomy" id="172907"/>
    <lineage>
        <taxon>Eukaryota</taxon>
        <taxon>Metazoa</taxon>
        <taxon>Chordata</taxon>
        <taxon>Craniata</taxon>
        <taxon>Vertebrata</taxon>
        <taxon>Euteleostomi</taxon>
        <taxon>Actinopterygii</taxon>
        <taxon>Neopterygii</taxon>
        <taxon>Teleostei</taxon>
        <taxon>Ostariophysi</taxon>
        <taxon>Cypriniformes</taxon>
        <taxon>Cyprinidae</taxon>
        <taxon>Labeoninae</taxon>
        <taxon>Labeonini</taxon>
        <taxon>Cirrhinus</taxon>
    </lineage>
</organism>
<dbReference type="PANTHER" id="PTHR22168">
    <property type="entry name" value="TMEM26 PROTEIN"/>
    <property type="match status" value="1"/>
</dbReference>
<evidence type="ECO:0000256" key="2">
    <source>
        <dbReference type="SAM" id="SignalP"/>
    </source>
</evidence>
<dbReference type="Proteomes" id="UP001558613">
    <property type="component" value="Unassembled WGS sequence"/>
</dbReference>
<keyword evidence="5" id="KW-1185">Reference proteome</keyword>
<name>A0ABR3M0E4_9TELE</name>
<dbReference type="SMART" id="SM00406">
    <property type="entry name" value="IGv"/>
    <property type="match status" value="2"/>
</dbReference>
<evidence type="ECO:0000256" key="1">
    <source>
        <dbReference type="SAM" id="Phobius"/>
    </source>
</evidence>
<feature type="transmembrane region" description="Helical" evidence="1">
    <location>
        <begin position="490"/>
        <end position="508"/>
    </location>
</feature>
<dbReference type="Pfam" id="PF07686">
    <property type="entry name" value="V-set"/>
    <property type="match status" value="1"/>
</dbReference>
<gene>
    <name evidence="4" type="ORF">QQF64_010985</name>
</gene>
<keyword evidence="2" id="KW-0732">Signal</keyword>
<dbReference type="InterPro" id="IPR019169">
    <property type="entry name" value="Transmembrane_26"/>
</dbReference>
<feature type="domain" description="Ig-like" evidence="3">
    <location>
        <begin position="29"/>
        <end position="117"/>
    </location>
</feature>
<feature type="signal peptide" evidence="2">
    <location>
        <begin position="1"/>
        <end position="21"/>
    </location>
</feature>